<keyword evidence="5" id="KW-0460">Magnesium</keyword>
<keyword evidence="4 5" id="KW-0057">Aromatic amino acid biosynthesis</keyword>
<keyword evidence="5" id="KW-0028">Amino-acid biosynthesis</keyword>
<dbReference type="SUPFAM" id="SSF52418">
    <property type="entry name" value="Nucleoside phosphorylase/phosphoribosyltransferase catalytic domain"/>
    <property type="match status" value="1"/>
</dbReference>
<keyword evidence="5" id="KW-0479">Metal-binding</keyword>
<dbReference type="EC" id="2.4.2.18" evidence="5"/>
<dbReference type="Pfam" id="PF00591">
    <property type="entry name" value="Glycos_transf_3"/>
    <property type="match status" value="1"/>
</dbReference>
<dbReference type="PANTHER" id="PTHR43285:SF2">
    <property type="entry name" value="ANTHRANILATE PHOSPHORIBOSYLTRANSFERASE"/>
    <property type="match status" value="1"/>
</dbReference>
<protein>
    <recommendedName>
        <fullName evidence="5">Anthranilate phosphoribosyltransferase</fullName>
        <ecNumber evidence="5">2.4.2.18</ecNumber>
    </recommendedName>
</protein>
<evidence type="ECO:0000256" key="4">
    <source>
        <dbReference type="ARBA" id="ARBA00023141"/>
    </source>
</evidence>
<proteinExistence type="inferred from homology"/>
<dbReference type="InterPro" id="IPR017459">
    <property type="entry name" value="Glycosyl_Trfase_fam3_N_dom"/>
</dbReference>
<reference evidence="8 9" key="1">
    <citation type="journal article" date="2019" name="Int. J. Syst. Evol. Microbiol.">
        <title>The Global Catalogue of Microorganisms (GCM) 10K type strain sequencing project: providing services to taxonomists for standard genome sequencing and annotation.</title>
        <authorList>
            <consortium name="The Broad Institute Genomics Platform"/>
            <consortium name="The Broad Institute Genome Sequencing Center for Infectious Disease"/>
            <person name="Wu L."/>
            <person name="Ma J."/>
        </authorList>
    </citation>
    <scope>NUCLEOTIDE SEQUENCE [LARGE SCALE GENOMIC DNA]</scope>
    <source>
        <strain evidence="8 9">JCM 14718</strain>
    </source>
</reference>
<dbReference type="Gene3D" id="3.40.1030.10">
    <property type="entry name" value="Nucleoside phosphorylase/phosphoribosyltransferase catalytic domain"/>
    <property type="match status" value="1"/>
</dbReference>
<feature type="binding site" evidence="5">
    <location>
        <position position="243"/>
    </location>
    <ligand>
        <name>Mg(2+)</name>
        <dbReference type="ChEBI" id="CHEBI:18420"/>
        <label>1</label>
    </ligand>
</feature>
<feature type="binding site" evidence="5">
    <location>
        <position position="110"/>
    </location>
    <ligand>
        <name>Mg(2+)</name>
        <dbReference type="ChEBI" id="CHEBI:18420"/>
        <label>1</label>
    </ligand>
</feature>
<dbReference type="Pfam" id="PF02885">
    <property type="entry name" value="Glycos_trans_3N"/>
    <property type="match status" value="1"/>
</dbReference>
<dbReference type="RefSeq" id="WP_344313758.1">
    <property type="nucleotide sequence ID" value="NZ_BAAANY010000029.1"/>
</dbReference>
<dbReference type="EMBL" id="BAAANY010000029">
    <property type="protein sequence ID" value="GAA1703959.1"/>
    <property type="molecule type" value="Genomic_DNA"/>
</dbReference>
<evidence type="ECO:0000256" key="1">
    <source>
        <dbReference type="ARBA" id="ARBA00022676"/>
    </source>
</evidence>
<dbReference type="PANTHER" id="PTHR43285">
    <property type="entry name" value="ANTHRANILATE PHOSPHORIBOSYLTRANSFERASE"/>
    <property type="match status" value="1"/>
</dbReference>
<comment type="subunit">
    <text evidence="5">Homodimer.</text>
</comment>
<dbReference type="InterPro" id="IPR036320">
    <property type="entry name" value="Glycosyl_Trfase_fam3_N_dom_sf"/>
</dbReference>
<comment type="catalytic activity">
    <reaction evidence="5">
        <text>N-(5-phospho-beta-D-ribosyl)anthranilate + diphosphate = 5-phospho-alpha-D-ribose 1-diphosphate + anthranilate</text>
        <dbReference type="Rhea" id="RHEA:11768"/>
        <dbReference type="ChEBI" id="CHEBI:16567"/>
        <dbReference type="ChEBI" id="CHEBI:18277"/>
        <dbReference type="ChEBI" id="CHEBI:33019"/>
        <dbReference type="ChEBI" id="CHEBI:58017"/>
        <dbReference type="EC" id="2.4.2.18"/>
    </reaction>
</comment>
<keyword evidence="2 5" id="KW-0808">Transferase</keyword>
<gene>
    <name evidence="5 8" type="primary">trpD</name>
    <name evidence="8" type="ORF">GCM10009765_61490</name>
</gene>
<feature type="domain" description="Glycosyl transferase family 3" evidence="6">
    <location>
        <begin position="92"/>
        <end position="345"/>
    </location>
</feature>
<dbReference type="HAMAP" id="MF_00211">
    <property type="entry name" value="TrpD"/>
    <property type="match status" value="1"/>
</dbReference>
<comment type="function">
    <text evidence="5">Catalyzes the transfer of the phosphoribosyl group of 5-phosphorylribose-1-pyrophosphate (PRPP) to anthranilate to yield N-(5'-phosphoribosyl)-anthranilate (PRA).</text>
</comment>
<feature type="binding site" evidence="5">
    <location>
        <begin position="101"/>
        <end position="102"/>
    </location>
    <ligand>
        <name>5-phospho-alpha-D-ribose 1-diphosphate</name>
        <dbReference type="ChEBI" id="CHEBI:58017"/>
    </ligand>
</feature>
<feature type="binding site" evidence="5">
    <location>
        <position position="129"/>
    </location>
    <ligand>
        <name>anthranilate</name>
        <dbReference type="ChEBI" id="CHEBI:16567"/>
        <label>1</label>
    </ligand>
</feature>
<feature type="binding site" evidence="5">
    <location>
        <position position="242"/>
    </location>
    <ligand>
        <name>Mg(2+)</name>
        <dbReference type="ChEBI" id="CHEBI:18420"/>
        <label>2</label>
    </ligand>
</feature>
<organism evidence="8 9">
    <name type="scientific">Fodinicola feengrottensis</name>
    <dbReference type="NCBI Taxonomy" id="435914"/>
    <lineage>
        <taxon>Bacteria</taxon>
        <taxon>Bacillati</taxon>
        <taxon>Actinomycetota</taxon>
        <taxon>Actinomycetes</taxon>
        <taxon>Mycobacteriales</taxon>
        <taxon>Fodinicola</taxon>
    </lineage>
</organism>
<feature type="binding site" evidence="5">
    <location>
        <position position="98"/>
    </location>
    <ligand>
        <name>5-phospho-alpha-D-ribose 1-diphosphate</name>
        <dbReference type="ChEBI" id="CHEBI:58017"/>
    </ligand>
</feature>
<comment type="caution">
    <text evidence="8">The sequence shown here is derived from an EMBL/GenBank/DDBJ whole genome shotgun (WGS) entry which is preliminary data.</text>
</comment>
<dbReference type="GO" id="GO:0016757">
    <property type="term" value="F:glycosyltransferase activity"/>
    <property type="evidence" value="ECO:0007669"/>
    <property type="project" value="UniProtKB-KW"/>
</dbReference>
<evidence type="ECO:0000256" key="2">
    <source>
        <dbReference type="ARBA" id="ARBA00022679"/>
    </source>
</evidence>
<dbReference type="NCBIfam" id="TIGR01245">
    <property type="entry name" value="trpD"/>
    <property type="match status" value="1"/>
</dbReference>
<dbReference type="InterPro" id="IPR035902">
    <property type="entry name" value="Nuc_phospho_transferase"/>
</dbReference>
<dbReference type="Gene3D" id="1.20.970.10">
    <property type="entry name" value="Transferase, Pyrimidine Nucleoside Phosphorylase, Chain C"/>
    <property type="match status" value="1"/>
</dbReference>
<feature type="binding site" evidence="5">
    <location>
        <begin position="126"/>
        <end position="134"/>
    </location>
    <ligand>
        <name>5-phospho-alpha-D-ribose 1-diphosphate</name>
        <dbReference type="ChEBI" id="CHEBI:58017"/>
    </ligand>
</feature>
<dbReference type="InterPro" id="IPR000312">
    <property type="entry name" value="Glycosyl_Trfase_fam3"/>
</dbReference>
<evidence type="ECO:0000313" key="8">
    <source>
        <dbReference type="EMBL" id="GAA1703959.1"/>
    </source>
</evidence>
<comment type="cofactor">
    <cofactor evidence="5">
        <name>Mg(2+)</name>
        <dbReference type="ChEBI" id="CHEBI:18420"/>
    </cofactor>
    <text evidence="5">Binds 2 magnesium ions per monomer.</text>
</comment>
<comment type="caution">
    <text evidence="5">Lacks conserved residue(s) required for the propagation of feature annotation.</text>
</comment>
<comment type="pathway">
    <text evidence="5">Amino-acid biosynthesis; L-tryptophan biosynthesis; L-tryptophan from chorismate: step 2/5.</text>
</comment>
<feature type="domain" description="Glycosyl transferase family 3 N-terminal" evidence="7">
    <location>
        <begin position="20"/>
        <end position="79"/>
    </location>
</feature>
<dbReference type="SUPFAM" id="SSF47648">
    <property type="entry name" value="Nucleoside phosphorylase/phosphoribosyltransferase N-terminal domain"/>
    <property type="match status" value="1"/>
</dbReference>
<evidence type="ECO:0000313" key="9">
    <source>
        <dbReference type="Proteomes" id="UP001500618"/>
    </source>
</evidence>
<dbReference type="Proteomes" id="UP001500618">
    <property type="component" value="Unassembled WGS sequence"/>
</dbReference>
<keyword evidence="1 5" id="KW-0328">Glycosyltransferase</keyword>
<evidence type="ECO:0000256" key="3">
    <source>
        <dbReference type="ARBA" id="ARBA00022822"/>
    </source>
</evidence>
<name>A0ABN2IF89_9ACTN</name>
<evidence type="ECO:0000256" key="5">
    <source>
        <dbReference type="HAMAP-Rule" id="MF_00211"/>
    </source>
</evidence>
<sequence length="358" mass="36298">MAASGSAERAPAVQAYSWPKLLTTLLEGQSLSSDATAWAMREIMAGDATNAQVAGFATALRAKGETAEEVSGLAKVMLANTARLDLGPAPLDAVDVVGTGGDRANTVNISTMAAVVVAAAGVRVVKHGNRAASSACGAADLLEALGVAIELSPAQVSRCVTDAGIGFCFAAYFHQGLRHTGATRRELGIPTVFNFLGPLTNPGQPRAATIGCFSETMAPVMAGVVAGRGHSALVVRGEDGLDEVTTTAPTRFWIVEGGTVTETLFDVADCGLPRAVPADLRGGDASVNSAVARAVFSGERGPVRDAVLVNAAAALAAYDGVGGSLKDSLDAGLKRVAKAVDSGEAVAVLDRWAAVSRL</sequence>
<feature type="binding site" evidence="5">
    <location>
        <position position="243"/>
    </location>
    <ligand>
        <name>Mg(2+)</name>
        <dbReference type="ChEBI" id="CHEBI:18420"/>
        <label>2</label>
    </ligand>
</feature>
<dbReference type="InterPro" id="IPR005940">
    <property type="entry name" value="Anthranilate_Pribosyl_Tfrase"/>
</dbReference>
<comment type="similarity">
    <text evidence="5">Belongs to the anthranilate phosphoribosyltransferase family.</text>
</comment>
<feature type="binding site" evidence="5">
    <location>
        <position position="106"/>
    </location>
    <ligand>
        <name>5-phospho-alpha-D-ribose 1-diphosphate</name>
        <dbReference type="ChEBI" id="CHEBI:58017"/>
    </ligand>
</feature>
<feature type="binding site" evidence="5">
    <location>
        <begin position="108"/>
        <end position="111"/>
    </location>
    <ligand>
        <name>5-phospho-alpha-D-ribose 1-diphosphate</name>
        <dbReference type="ChEBI" id="CHEBI:58017"/>
    </ligand>
</feature>
<feature type="binding site" evidence="5">
    <location>
        <position position="138"/>
    </location>
    <ligand>
        <name>5-phospho-alpha-D-ribose 1-diphosphate</name>
        <dbReference type="ChEBI" id="CHEBI:58017"/>
    </ligand>
</feature>
<feature type="binding site" evidence="5">
    <location>
        <position position="184"/>
    </location>
    <ligand>
        <name>anthranilate</name>
        <dbReference type="ChEBI" id="CHEBI:16567"/>
        <label>2</label>
    </ligand>
</feature>
<evidence type="ECO:0000259" key="6">
    <source>
        <dbReference type="Pfam" id="PF00591"/>
    </source>
</evidence>
<evidence type="ECO:0000259" key="7">
    <source>
        <dbReference type="Pfam" id="PF02885"/>
    </source>
</evidence>
<keyword evidence="3 5" id="KW-0822">Tryptophan biosynthesis</keyword>
<accession>A0ABN2IF89</accession>
<keyword evidence="9" id="KW-1185">Reference proteome</keyword>
<feature type="binding site" evidence="5">
    <location>
        <position position="98"/>
    </location>
    <ligand>
        <name>anthranilate</name>
        <dbReference type="ChEBI" id="CHEBI:16567"/>
        <label>1</label>
    </ligand>
</feature>